<organism evidence="2">
    <name type="scientific">Vibrio chaetopteri</name>
    <dbReference type="NCBI Taxonomy" id="3016528"/>
    <lineage>
        <taxon>Bacteria</taxon>
        <taxon>Pseudomonadati</taxon>
        <taxon>Pseudomonadota</taxon>
        <taxon>Gammaproteobacteria</taxon>
        <taxon>Vibrionales</taxon>
        <taxon>Vibrionaceae</taxon>
        <taxon>Vibrio</taxon>
    </lineage>
</organism>
<accession>A0AAU8BR68</accession>
<reference evidence="2" key="1">
    <citation type="submission" date="2023-01" db="EMBL/GenBank/DDBJ databases">
        <title>Vibrio sp. CB1-14 genome sequencing.</title>
        <authorList>
            <person name="Otstavnykh N."/>
            <person name="Isaeva M."/>
            <person name="Meleshko D."/>
        </authorList>
    </citation>
    <scope>NUCLEOTIDE SEQUENCE</scope>
    <source>
        <strain evidence="2">CB1-14</strain>
    </source>
</reference>
<gene>
    <name evidence="2" type="ORF">PG915_23855</name>
</gene>
<proteinExistence type="predicted"/>
<protein>
    <submittedName>
        <fullName evidence="2">Uncharacterized protein</fullName>
    </submittedName>
</protein>
<evidence type="ECO:0000256" key="1">
    <source>
        <dbReference type="SAM" id="SignalP"/>
    </source>
</evidence>
<name>A0AAU8BR68_9VIBR</name>
<keyword evidence="1" id="KW-0732">Signal</keyword>
<sequence>MKPLFALLLLAFSHNVLAIELWPSQYVAGLQPIKTLADVESLTELYDCGEVERETFCAFEQSYRGIELDVVIAVDSEGKVTEVNYSFPFSVYHFTYVQTALRKDSYHLVEVKIGDEILTVEELINQGTAQTADKKLVEFLNLHPTFVSQQFTWIRKNEIQNTLATKTLLMTSDAERIHLIWNR</sequence>
<feature type="chain" id="PRO_5043930376" evidence="1">
    <location>
        <begin position="19"/>
        <end position="183"/>
    </location>
</feature>
<feature type="signal peptide" evidence="1">
    <location>
        <begin position="1"/>
        <end position="18"/>
    </location>
</feature>
<dbReference type="RefSeq" id="WP_353499449.1">
    <property type="nucleotide sequence ID" value="NZ_CP115921.1"/>
</dbReference>
<dbReference type="KEGG" id="vck:PG915_23855"/>
<dbReference type="AlphaFoldDB" id="A0AAU8BR68"/>
<evidence type="ECO:0000313" key="2">
    <source>
        <dbReference type="EMBL" id="XCD18302.1"/>
    </source>
</evidence>
<dbReference type="EMBL" id="CP115921">
    <property type="protein sequence ID" value="XCD18302.1"/>
    <property type="molecule type" value="Genomic_DNA"/>
</dbReference>